<keyword evidence="2" id="KW-0808">Transferase</keyword>
<keyword evidence="3" id="KW-1185">Reference proteome</keyword>
<organism evidence="2 3">
    <name type="scientific">Lentzea fradiae</name>
    <dbReference type="NCBI Taxonomy" id="200378"/>
    <lineage>
        <taxon>Bacteria</taxon>
        <taxon>Bacillati</taxon>
        <taxon>Actinomycetota</taxon>
        <taxon>Actinomycetes</taxon>
        <taxon>Pseudonocardiales</taxon>
        <taxon>Pseudonocardiaceae</taxon>
        <taxon>Lentzea</taxon>
    </lineage>
</organism>
<dbReference type="Proteomes" id="UP000199623">
    <property type="component" value="Unassembled WGS sequence"/>
</dbReference>
<dbReference type="CDD" id="cd02440">
    <property type="entry name" value="AdoMet_MTases"/>
    <property type="match status" value="1"/>
</dbReference>
<dbReference type="InterPro" id="IPR029063">
    <property type="entry name" value="SAM-dependent_MTases_sf"/>
</dbReference>
<evidence type="ECO:0000259" key="1">
    <source>
        <dbReference type="Pfam" id="PF13649"/>
    </source>
</evidence>
<protein>
    <submittedName>
        <fullName evidence="2">Methyltransferase domain-containing protein</fullName>
    </submittedName>
</protein>
<feature type="domain" description="Methyltransferase" evidence="1">
    <location>
        <begin position="65"/>
        <end position="153"/>
    </location>
</feature>
<sequence length="250" mass="26981">MVGPVLSAEHFDRWYADREASSSADRMMRRVLRLPEGVDSTGMLGGDGLDEVVGLLALRPGQVLLDLACGRGGYGLEIARRTGCGLIGVDFSAVAIAQARERAPEARFEVGTLTATGLPGASVDAVLVADSLQFADPKVAALRECLRVLVPGGRLVVTCWQPRVPGDKSASRLMWDLDLARQLPEAGFADAVVRDRPQWLDLEKRVWEEVLAADASGDPALESLRREARLVLPRFGKRRRVLATATAPTT</sequence>
<dbReference type="AlphaFoldDB" id="A0A1G7V9U3"/>
<dbReference type="InterPro" id="IPR050508">
    <property type="entry name" value="Methyltransf_Superfamily"/>
</dbReference>
<dbReference type="Gene3D" id="3.40.50.150">
    <property type="entry name" value="Vaccinia Virus protein VP39"/>
    <property type="match status" value="1"/>
</dbReference>
<evidence type="ECO:0000313" key="2">
    <source>
        <dbReference type="EMBL" id="SDG56533.1"/>
    </source>
</evidence>
<accession>A0A1G7V9U3</accession>
<dbReference type="GO" id="GO:0008168">
    <property type="term" value="F:methyltransferase activity"/>
    <property type="evidence" value="ECO:0007669"/>
    <property type="project" value="UniProtKB-KW"/>
</dbReference>
<name>A0A1G7V9U3_9PSEU</name>
<dbReference type="EMBL" id="FNCC01000009">
    <property type="protein sequence ID" value="SDG56533.1"/>
    <property type="molecule type" value="Genomic_DNA"/>
</dbReference>
<reference evidence="3" key="1">
    <citation type="submission" date="2016-10" db="EMBL/GenBank/DDBJ databases">
        <authorList>
            <person name="Varghese N."/>
            <person name="Submissions S."/>
        </authorList>
    </citation>
    <scope>NUCLEOTIDE SEQUENCE [LARGE SCALE GENOMIC DNA]</scope>
    <source>
        <strain evidence="3">CGMCC 4.3506</strain>
    </source>
</reference>
<proteinExistence type="predicted"/>
<dbReference type="InterPro" id="IPR041698">
    <property type="entry name" value="Methyltransf_25"/>
</dbReference>
<dbReference type="STRING" id="200378.SAMN05216553_109103"/>
<dbReference type="SUPFAM" id="SSF53335">
    <property type="entry name" value="S-adenosyl-L-methionine-dependent methyltransferases"/>
    <property type="match status" value="1"/>
</dbReference>
<dbReference type="GO" id="GO:0032259">
    <property type="term" value="P:methylation"/>
    <property type="evidence" value="ECO:0007669"/>
    <property type="project" value="UniProtKB-KW"/>
</dbReference>
<dbReference type="Pfam" id="PF13649">
    <property type="entry name" value="Methyltransf_25"/>
    <property type="match status" value="1"/>
</dbReference>
<dbReference type="PANTHER" id="PTHR42912">
    <property type="entry name" value="METHYLTRANSFERASE"/>
    <property type="match status" value="1"/>
</dbReference>
<keyword evidence="2" id="KW-0489">Methyltransferase</keyword>
<dbReference type="RefSeq" id="WP_090051753.1">
    <property type="nucleotide sequence ID" value="NZ_FNCC01000009.1"/>
</dbReference>
<gene>
    <name evidence="2" type="ORF">SAMN05216553_109103</name>
</gene>
<dbReference type="OrthoDB" id="3372196at2"/>
<evidence type="ECO:0000313" key="3">
    <source>
        <dbReference type="Proteomes" id="UP000199623"/>
    </source>
</evidence>